<evidence type="ECO:0000313" key="1">
    <source>
        <dbReference type="EMBL" id="AQK91108.1"/>
    </source>
</evidence>
<organism evidence="1">
    <name type="scientific">Zea mays</name>
    <name type="common">Maize</name>
    <dbReference type="NCBI Taxonomy" id="4577"/>
    <lineage>
        <taxon>Eukaryota</taxon>
        <taxon>Viridiplantae</taxon>
        <taxon>Streptophyta</taxon>
        <taxon>Embryophyta</taxon>
        <taxon>Tracheophyta</taxon>
        <taxon>Spermatophyta</taxon>
        <taxon>Magnoliopsida</taxon>
        <taxon>Liliopsida</taxon>
        <taxon>Poales</taxon>
        <taxon>Poaceae</taxon>
        <taxon>PACMAD clade</taxon>
        <taxon>Panicoideae</taxon>
        <taxon>Andropogonodae</taxon>
        <taxon>Andropogoneae</taxon>
        <taxon>Tripsacinae</taxon>
        <taxon>Zea</taxon>
    </lineage>
</organism>
<protein>
    <submittedName>
        <fullName evidence="1">Uncharacterized protein</fullName>
    </submittedName>
</protein>
<sequence>MEFVAQVAPVLLTIRLDKTHSITLMHGNGNWQPVSEPMDPLHHQAKYHHRSCMGMETMDLLHHHIQIYQICIHQDNNMGMDKFPLHRPITITMMNWNNITILPTSLSTITMTQTEHVSIVK</sequence>
<dbReference type="AlphaFoldDB" id="A0A1D6FGZ2"/>
<dbReference type="InParanoid" id="A0A1D6FGZ2"/>
<reference evidence="1" key="1">
    <citation type="submission" date="2015-12" db="EMBL/GenBank/DDBJ databases">
        <title>Update maize B73 reference genome by single molecule sequencing technologies.</title>
        <authorList>
            <consortium name="Maize Genome Sequencing Project"/>
            <person name="Ware D."/>
        </authorList>
    </citation>
    <scope>NUCLEOTIDE SEQUENCE</scope>
    <source>
        <tissue evidence="1">Seedling</tissue>
    </source>
</reference>
<proteinExistence type="predicted"/>
<accession>A0A1D6FGZ2</accession>
<dbReference type="EMBL" id="CM000784">
    <property type="protein sequence ID" value="AQK91108.1"/>
    <property type="molecule type" value="Genomic_DNA"/>
</dbReference>
<name>A0A1D6FGZ2_MAIZE</name>
<gene>
    <name evidence="1" type="ORF">ZEAMMB73_Zm00001d008978</name>
</gene>